<keyword evidence="1" id="KW-0456">Lyase</keyword>
<accession>A0A1H7UDD2</accession>
<reference evidence="3" key="1">
    <citation type="submission" date="2016-10" db="EMBL/GenBank/DDBJ databases">
        <authorList>
            <person name="Varghese N."/>
            <person name="Submissions S."/>
        </authorList>
    </citation>
    <scope>NUCLEOTIDE SEQUENCE [LARGE SCALE GENOMIC DNA]</scope>
    <source>
        <strain evidence="3">DSM 18733</strain>
    </source>
</reference>
<dbReference type="Proteomes" id="UP000199421">
    <property type="component" value="Unassembled WGS sequence"/>
</dbReference>
<dbReference type="PANTHER" id="PTHR35201">
    <property type="entry name" value="TERPENE SYNTHASE"/>
    <property type="match status" value="1"/>
</dbReference>
<dbReference type="InterPro" id="IPR008949">
    <property type="entry name" value="Isoprenoid_synthase_dom_sf"/>
</dbReference>
<dbReference type="SUPFAM" id="SSF48576">
    <property type="entry name" value="Terpenoid synthases"/>
    <property type="match status" value="1"/>
</dbReference>
<dbReference type="OrthoDB" id="2989600at2"/>
<dbReference type="RefSeq" id="WP_139202292.1">
    <property type="nucleotide sequence ID" value="NZ_FOAF01000005.1"/>
</dbReference>
<dbReference type="GO" id="GO:0010333">
    <property type="term" value="F:terpene synthase activity"/>
    <property type="evidence" value="ECO:0007669"/>
    <property type="project" value="InterPro"/>
</dbReference>
<organism evidence="2 3">
    <name type="scientific">Olivibacter domesticus</name>
    <name type="common">Pseudosphingobacterium domesticum</name>
    <dbReference type="NCBI Taxonomy" id="407022"/>
    <lineage>
        <taxon>Bacteria</taxon>
        <taxon>Pseudomonadati</taxon>
        <taxon>Bacteroidota</taxon>
        <taxon>Sphingobacteriia</taxon>
        <taxon>Sphingobacteriales</taxon>
        <taxon>Sphingobacteriaceae</taxon>
        <taxon>Olivibacter</taxon>
    </lineage>
</organism>
<sequence>MKKIFQQIQYPFSFGISSYVHDAHHDIFKWISSFGLLPTEESIQRYHEEKYIWWTARTFPFADKEGFFLVGCWTTLFFIADDLIAEANEEENNKTLERMKHHVVDILVHNKMLLMTDEDGFGACFSDLWYRIRQHRGVEWQQWFVKEMLEMLKAWQLEAKLIKANKGLNLENYIQMRPYFSGGNVCCSLLSLGTEFHLSFYIYKLDVIRQMLLLAIRIASWANDIHSFGKELDKEGAENMVIILMKERQLSLTEALKETLAIHNSDLARLLELERSLPFFDAETNKELSCYVKSIKALISGNHEWVLYDTNRYQDTEQVMEKLLT</sequence>
<comment type="similarity">
    <text evidence="1">Belongs to the terpene synthase family.</text>
</comment>
<evidence type="ECO:0000313" key="2">
    <source>
        <dbReference type="EMBL" id="SEL94267.1"/>
    </source>
</evidence>
<dbReference type="Gene3D" id="1.10.600.10">
    <property type="entry name" value="Farnesyl Diphosphate Synthase"/>
    <property type="match status" value="1"/>
</dbReference>
<dbReference type="Pfam" id="PF19086">
    <property type="entry name" value="Terpene_syn_C_2"/>
    <property type="match status" value="1"/>
</dbReference>
<proteinExistence type="inferred from homology"/>
<dbReference type="AlphaFoldDB" id="A0A1H7UDD2"/>
<evidence type="ECO:0000256" key="1">
    <source>
        <dbReference type="RuleBase" id="RU366034"/>
    </source>
</evidence>
<evidence type="ECO:0000313" key="3">
    <source>
        <dbReference type="Proteomes" id="UP000199421"/>
    </source>
</evidence>
<dbReference type="STRING" id="407022.SAMN05661044_03817"/>
<gene>
    <name evidence="2" type="ORF">SAMN05661044_03817</name>
</gene>
<keyword evidence="1" id="KW-0460">Magnesium</keyword>
<dbReference type="EMBL" id="FOAF01000005">
    <property type="protein sequence ID" value="SEL94267.1"/>
    <property type="molecule type" value="Genomic_DNA"/>
</dbReference>
<dbReference type="GO" id="GO:0046872">
    <property type="term" value="F:metal ion binding"/>
    <property type="evidence" value="ECO:0007669"/>
    <property type="project" value="UniProtKB-KW"/>
</dbReference>
<dbReference type="SFLD" id="SFLDS00005">
    <property type="entry name" value="Isoprenoid_Synthase_Type_I"/>
    <property type="match status" value="1"/>
</dbReference>
<name>A0A1H7UDD2_OLID1</name>
<protein>
    <recommendedName>
        <fullName evidence="1">Terpene synthase</fullName>
        <ecNumber evidence="1">4.2.3.-</ecNumber>
    </recommendedName>
</protein>
<dbReference type="PANTHER" id="PTHR35201:SF4">
    <property type="entry name" value="BETA-PINACENE SYNTHASE-RELATED"/>
    <property type="match status" value="1"/>
</dbReference>
<comment type="cofactor">
    <cofactor evidence="1">
        <name>Mg(2+)</name>
        <dbReference type="ChEBI" id="CHEBI:18420"/>
    </cofactor>
</comment>
<dbReference type="SFLD" id="SFLDG01020">
    <property type="entry name" value="Terpene_Cyclase_Like_2"/>
    <property type="match status" value="1"/>
</dbReference>
<dbReference type="InterPro" id="IPR034686">
    <property type="entry name" value="Terpene_cyclase-like_2"/>
</dbReference>
<dbReference type="EC" id="4.2.3.-" evidence="1"/>
<keyword evidence="3" id="KW-1185">Reference proteome</keyword>
<keyword evidence="1" id="KW-0479">Metal-binding</keyword>